<keyword evidence="3" id="KW-1185">Reference proteome</keyword>
<dbReference type="EMBL" id="KZ825844">
    <property type="protein sequence ID" value="PYH96004.1"/>
    <property type="molecule type" value="Genomic_DNA"/>
</dbReference>
<gene>
    <name evidence="2" type="ORF">BO71DRAFT_189736</name>
</gene>
<evidence type="ECO:0000313" key="3">
    <source>
        <dbReference type="Proteomes" id="UP000247810"/>
    </source>
</evidence>
<dbReference type="VEuPathDB" id="FungiDB:BO71DRAFT_189736"/>
<keyword evidence="1" id="KW-1133">Transmembrane helix</keyword>
<keyword evidence="1" id="KW-0812">Transmembrane</keyword>
<evidence type="ECO:0000313" key="2">
    <source>
        <dbReference type="EMBL" id="PYH96004.1"/>
    </source>
</evidence>
<dbReference type="Proteomes" id="UP000247810">
    <property type="component" value="Unassembled WGS sequence"/>
</dbReference>
<protein>
    <submittedName>
        <fullName evidence="2">Uncharacterized protein</fullName>
    </submittedName>
</protein>
<name>A0A319DFN6_9EURO</name>
<organism evidence="2 3">
    <name type="scientific">Aspergillus ellipticus CBS 707.79</name>
    <dbReference type="NCBI Taxonomy" id="1448320"/>
    <lineage>
        <taxon>Eukaryota</taxon>
        <taxon>Fungi</taxon>
        <taxon>Dikarya</taxon>
        <taxon>Ascomycota</taxon>
        <taxon>Pezizomycotina</taxon>
        <taxon>Eurotiomycetes</taxon>
        <taxon>Eurotiomycetidae</taxon>
        <taxon>Eurotiales</taxon>
        <taxon>Aspergillaceae</taxon>
        <taxon>Aspergillus</taxon>
        <taxon>Aspergillus subgen. Circumdati</taxon>
    </lineage>
</organism>
<proteinExistence type="predicted"/>
<dbReference type="AlphaFoldDB" id="A0A319DFN6"/>
<accession>A0A319DFN6</accession>
<evidence type="ECO:0000256" key="1">
    <source>
        <dbReference type="SAM" id="Phobius"/>
    </source>
</evidence>
<sequence>MRSAASILGSQTKKMEQAGYFVTFVKSLYHLSLLTIVQYAMAMILICAKIARGSGWHVWTPHTQ</sequence>
<feature type="transmembrane region" description="Helical" evidence="1">
    <location>
        <begin position="28"/>
        <end position="48"/>
    </location>
</feature>
<reference evidence="2 3" key="1">
    <citation type="submission" date="2018-02" db="EMBL/GenBank/DDBJ databases">
        <title>The genomes of Aspergillus section Nigri reveals drivers in fungal speciation.</title>
        <authorList>
            <consortium name="DOE Joint Genome Institute"/>
            <person name="Vesth T.C."/>
            <person name="Nybo J."/>
            <person name="Theobald S."/>
            <person name="Brandl J."/>
            <person name="Frisvad J.C."/>
            <person name="Nielsen K.F."/>
            <person name="Lyhne E.K."/>
            <person name="Kogle M.E."/>
            <person name="Kuo A."/>
            <person name="Riley R."/>
            <person name="Clum A."/>
            <person name="Nolan M."/>
            <person name="Lipzen A."/>
            <person name="Salamov A."/>
            <person name="Henrissat B."/>
            <person name="Wiebenga A."/>
            <person name="De vries R.P."/>
            <person name="Grigoriev I.V."/>
            <person name="Mortensen U.H."/>
            <person name="Andersen M.R."/>
            <person name="Baker S.E."/>
        </authorList>
    </citation>
    <scope>NUCLEOTIDE SEQUENCE [LARGE SCALE GENOMIC DNA]</scope>
    <source>
        <strain evidence="2 3">CBS 707.79</strain>
    </source>
</reference>
<keyword evidence="1" id="KW-0472">Membrane</keyword>